<evidence type="ECO:0000259" key="2">
    <source>
        <dbReference type="PROSITE" id="PS51746"/>
    </source>
</evidence>
<dbReference type="AlphaFoldDB" id="A0A2S4M9X9"/>
<feature type="domain" description="PPM-type phosphatase" evidence="2">
    <location>
        <begin position="33"/>
        <end position="264"/>
    </location>
</feature>
<dbReference type="PANTHER" id="PTHR13832:SF827">
    <property type="entry name" value="PROTEIN PHOSPHATASE 1L"/>
    <property type="match status" value="1"/>
</dbReference>
<dbReference type="SMART" id="SM00332">
    <property type="entry name" value="PP2Cc"/>
    <property type="match status" value="1"/>
</dbReference>
<dbReference type="CDD" id="cd00143">
    <property type="entry name" value="PP2Cc"/>
    <property type="match status" value="1"/>
</dbReference>
<evidence type="ECO:0000313" key="3">
    <source>
        <dbReference type="EMBL" id="POR51435.1"/>
    </source>
</evidence>
<dbReference type="PROSITE" id="PS51746">
    <property type="entry name" value="PPM_2"/>
    <property type="match status" value="1"/>
</dbReference>
<dbReference type="SMART" id="SM00331">
    <property type="entry name" value="PP2C_SIG"/>
    <property type="match status" value="1"/>
</dbReference>
<dbReference type="InterPro" id="IPR015655">
    <property type="entry name" value="PP2C"/>
</dbReference>
<dbReference type="EMBL" id="PQFZ01000007">
    <property type="protein sequence ID" value="POR51435.1"/>
    <property type="molecule type" value="Genomic_DNA"/>
</dbReference>
<evidence type="ECO:0000313" key="4">
    <source>
        <dbReference type="Proteomes" id="UP000236919"/>
    </source>
</evidence>
<proteinExistence type="predicted"/>
<name>A0A2S4M9X9_9HYPH</name>
<dbReference type="PANTHER" id="PTHR13832">
    <property type="entry name" value="PROTEIN PHOSPHATASE 2C"/>
    <property type="match status" value="1"/>
</dbReference>
<protein>
    <submittedName>
        <fullName evidence="3">Protein phosphatase</fullName>
    </submittedName>
</protein>
<organism evidence="3 4">
    <name type="scientific">Bosea psychrotolerans</name>
    <dbReference type="NCBI Taxonomy" id="1871628"/>
    <lineage>
        <taxon>Bacteria</taxon>
        <taxon>Pseudomonadati</taxon>
        <taxon>Pseudomonadota</taxon>
        <taxon>Alphaproteobacteria</taxon>
        <taxon>Hyphomicrobiales</taxon>
        <taxon>Boseaceae</taxon>
        <taxon>Bosea</taxon>
    </lineage>
</organism>
<accession>A0A2S4M9X9</accession>
<evidence type="ECO:0000256" key="1">
    <source>
        <dbReference type="SAM" id="MobiDB-lite"/>
    </source>
</evidence>
<reference evidence="3 4" key="1">
    <citation type="submission" date="2018-01" db="EMBL/GenBank/DDBJ databases">
        <title>Genomic Encyclopedia of Type Strains, Phase III (KMG-III): the genomes of soil and plant-associated and newly described type strains.</title>
        <authorList>
            <person name="Whitman W."/>
        </authorList>
    </citation>
    <scope>NUCLEOTIDE SEQUENCE [LARGE SCALE GENOMIC DNA]</scope>
    <source>
        <strain evidence="3 4">1131</strain>
    </source>
</reference>
<comment type="caution">
    <text evidence="3">The sequence shown here is derived from an EMBL/GenBank/DDBJ whole genome shotgun (WGS) entry which is preliminary data.</text>
</comment>
<dbReference type="RefSeq" id="WP_245928237.1">
    <property type="nucleotide sequence ID" value="NZ_PQFZ01000007.1"/>
</dbReference>
<dbReference type="InterPro" id="IPR001932">
    <property type="entry name" value="PPM-type_phosphatase-like_dom"/>
</dbReference>
<sequence length="287" mass="30243">MDSTLPPPSMRASNDPLAMLAGALNPQASFRFETGATTHVGKVRSENEDSYIVHADAGLWCVADGMGGYEAGKLASSTVVEALRTIGQAASAADLLARFQDRVLQANTGLRKAGAERGLATFGTTVVALLIYERFFACCWAGDSRTYRVSQGRLSQISRDHTEVQDLVDQGQLTPEEAKRWPGRNIITRAIGVNDLPDLDLIQGAVEEGDVFVLCSDGLTGHVSDTEILAGVAGRAPQAACDHLVELTLARGASDNVTVIVVACEPKGADAPVPPSPARSDADGREA</sequence>
<dbReference type="GO" id="GO:0004722">
    <property type="term" value="F:protein serine/threonine phosphatase activity"/>
    <property type="evidence" value="ECO:0007669"/>
    <property type="project" value="InterPro"/>
</dbReference>
<dbReference type="Pfam" id="PF13672">
    <property type="entry name" value="PP2C_2"/>
    <property type="match status" value="1"/>
</dbReference>
<dbReference type="Gene3D" id="3.60.40.10">
    <property type="entry name" value="PPM-type phosphatase domain"/>
    <property type="match status" value="1"/>
</dbReference>
<dbReference type="SUPFAM" id="SSF81606">
    <property type="entry name" value="PP2C-like"/>
    <property type="match status" value="1"/>
</dbReference>
<dbReference type="InterPro" id="IPR036457">
    <property type="entry name" value="PPM-type-like_dom_sf"/>
</dbReference>
<gene>
    <name evidence="3" type="ORF">CYD53_107218</name>
</gene>
<feature type="region of interest" description="Disordered" evidence="1">
    <location>
        <begin position="268"/>
        <end position="287"/>
    </location>
</feature>
<keyword evidence="4" id="KW-1185">Reference proteome</keyword>
<dbReference type="Proteomes" id="UP000236919">
    <property type="component" value="Unassembled WGS sequence"/>
</dbReference>